<organism evidence="2 3">
    <name type="scientific">Erythrobacter ani</name>
    <dbReference type="NCBI Taxonomy" id="2827235"/>
    <lineage>
        <taxon>Bacteria</taxon>
        <taxon>Pseudomonadati</taxon>
        <taxon>Pseudomonadota</taxon>
        <taxon>Alphaproteobacteria</taxon>
        <taxon>Sphingomonadales</taxon>
        <taxon>Erythrobacteraceae</taxon>
        <taxon>Erythrobacter/Porphyrobacter group</taxon>
        <taxon>Erythrobacter</taxon>
    </lineage>
</organism>
<evidence type="ECO:0000259" key="1">
    <source>
        <dbReference type="SMART" id="SM00953"/>
    </source>
</evidence>
<dbReference type="Proteomes" id="UP000699975">
    <property type="component" value="Unassembled WGS sequence"/>
</dbReference>
<dbReference type="InterPro" id="IPR014914">
    <property type="entry name" value="RES_dom"/>
</dbReference>
<dbReference type="Pfam" id="PF08808">
    <property type="entry name" value="RES"/>
    <property type="match status" value="1"/>
</dbReference>
<evidence type="ECO:0000313" key="2">
    <source>
        <dbReference type="EMBL" id="MBV7266763.1"/>
    </source>
</evidence>
<name>A0ABS6SP13_9SPHN</name>
<dbReference type="RefSeq" id="WP_218317312.1">
    <property type="nucleotide sequence ID" value="NZ_JAGSPB010000002.1"/>
</dbReference>
<accession>A0ABS6SP13</accession>
<gene>
    <name evidence="2" type="ORF">KCG45_11280</name>
</gene>
<keyword evidence="3" id="KW-1185">Reference proteome</keyword>
<dbReference type="EMBL" id="JAGSPB010000002">
    <property type="protein sequence ID" value="MBV7266763.1"/>
    <property type="molecule type" value="Genomic_DNA"/>
</dbReference>
<feature type="domain" description="RES" evidence="1">
    <location>
        <begin position="37"/>
        <end position="165"/>
    </location>
</feature>
<reference evidence="2 3" key="1">
    <citation type="submission" date="2021-04" db="EMBL/GenBank/DDBJ databases">
        <authorList>
            <person name="Pira H."/>
            <person name="Risdian C."/>
            <person name="Wink J."/>
        </authorList>
    </citation>
    <scope>NUCLEOTIDE SEQUENCE [LARGE SCALE GENOMIC DNA]</scope>
    <source>
        <strain evidence="2 3">WH131</strain>
    </source>
</reference>
<protein>
    <submittedName>
        <fullName evidence="2">RES family NAD+ phosphorylase</fullName>
    </submittedName>
</protein>
<sequence>MSSGDRVHDYELLDRLEAIEGTEVSSRFFRVYRSGRDPTKGYASNGRWSKANELEVLYTAATREGALAEIGYRLSLEPIWPSRLIHEIAELSIQLDNICDLTDFGELENLGVDIRRYEAHDYDVTQSIAAAARFLEFNGLLVPNARNHSTNLVLFTEIIDSSSIDFISAEGVEWNAWRSKNPRLPSRD</sequence>
<comment type="caution">
    <text evidence="2">The sequence shown here is derived from an EMBL/GenBank/DDBJ whole genome shotgun (WGS) entry which is preliminary data.</text>
</comment>
<evidence type="ECO:0000313" key="3">
    <source>
        <dbReference type="Proteomes" id="UP000699975"/>
    </source>
</evidence>
<dbReference type="SMART" id="SM00953">
    <property type="entry name" value="RES"/>
    <property type="match status" value="1"/>
</dbReference>
<proteinExistence type="predicted"/>